<dbReference type="FunFam" id="1.25.40.10:FF:000958">
    <property type="entry name" value="Pentatricopeptide repeat-containing protein At4g39530"/>
    <property type="match status" value="1"/>
</dbReference>
<dbReference type="Pfam" id="PF13041">
    <property type="entry name" value="PPR_2"/>
    <property type="match status" value="4"/>
</dbReference>
<dbReference type="Gramene" id="ONI02010">
    <property type="protein sequence ID" value="ONI02010"/>
    <property type="gene ID" value="PRUPE_6G172600"/>
</dbReference>
<proteinExistence type="inferred from homology"/>
<dbReference type="GO" id="GO:0003723">
    <property type="term" value="F:RNA binding"/>
    <property type="evidence" value="ECO:0000318"/>
    <property type="project" value="GO_Central"/>
</dbReference>
<feature type="repeat" description="PPR" evidence="3">
    <location>
        <begin position="315"/>
        <end position="349"/>
    </location>
</feature>
<organism evidence="4 5">
    <name type="scientific">Prunus persica</name>
    <name type="common">Peach</name>
    <name type="synonym">Amygdalus persica</name>
    <dbReference type="NCBI Taxonomy" id="3760"/>
    <lineage>
        <taxon>Eukaryota</taxon>
        <taxon>Viridiplantae</taxon>
        <taxon>Streptophyta</taxon>
        <taxon>Embryophyta</taxon>
        <taxon>Tracheophyta</taxon>
        <taxon>Spermatophyta</taxon>
        <taxon>Magnoliopsida</taxon>
        <taxon>eudicotyledons</taxon>
        <taxon>Gunneridae</taxon>
        <taxon>Pentapetalae</taxon>
        <taxon>rosids</taxon>
        <taxon>fabids</taxon>
        <taxon>Rosales</taxon>
        <taxon>Rosaceae</taxon>
        <taxon>Amygdaloideae</taxon>
        <taxon>Amygdaleae</taxon>
        <taxon>Prunus</taxon>
    </lineage>
</organism>
<dbReference type="InterPro" id="IPR046848">
    <property type="entry name" value="E_motif"/>
</dbReference>
<feature type="repeat" description="PPR" evidence="3">
    <location>
        <begin position="653"/>
        <end position="687"/>
    </location>
</feature>
<dbReference type="Pfam" id="PF01535">
    <property type="entry name" value="PPR"/>
    <property type="match status" value="5"/>
</dbReference>
<dbReference type="NCBIfam" id="TIGR00756">
    <property type="entry name" value="PPR"/>
    <property type="match status" value="5"/>
</dbReference>
<dbReference type="Proteomes" id="UP000006882">
    <property type="component" value="Chromosome G6"/>
</dbReference>
<dbReference type="eggNOG" id="KOG4197">
    <property type="taxonomic scope" value="Eukaryota"/>
</dbReference>
<name>A0A251NTH5_PRUPE</name>
<dbReference type="SMR" id="A0A251NTH5"/>
<evidence type="ECO:0000313" key="5">
    <source>
        <dbReference type="Proteomes" id="UP000006882"/>
    </source>
</evidence>
<feature type="repeat" description="PPR" evidence="3">
    <location>
        <begin position="517"/>
        <end position="551"/>
    </location>
</feature>
<feature type="repeat" description="PPR" evidence="3">
    <location>
        <begin position="112"/>
        <end position="147"/>
    </location>
</feature>
<dbReference type="GO" id="GO:0009451">
    <property type="term" value="P:RNA modification"/>
    <property type="evidence" value="ECO:0000318"/>
    <property type="project" value="GO_Central"/>
</dbReference>
<dbReference type="PROSITE" id="PS51375">
    <property type="entry name" value="PPR"/>
    <property type="match status" value="7"/>
</dbReference>
<dbReference type="FunFam" id="1.25.40.10:FF:000090">
    <property type="entry name" value="Pentatricopeptide repeat-containing protein, chloroplastic"/>
    <property type="match status" value="1"/>
</dbReference>
<evidence type="ECO:0000256" key="1">
    <source>
        <dbReference type="ARBA" id="ARBA00022737"/>
    </source>
</evidence>
<dbReference type="Gene3D" id="1.25.40.10">
    <property type="entry name" value="Tetratricopeptide repeat domain"/>
    <property type="match status" value="7"/>
</dbReference>
<dbReference type="PROSITE" id="PS51257">
    <property type="entry name" value="PROKAR_LIPOPROTEIN"/>
    <property type="match status" value="1"/>
</dbReference>
<dbReference type="OrthoDB" id="1882346at2759"/>
<gene>
    <name evidence="4" type="ORF">PRUPE_6G172600</name>
</gene>
<reference evidence="4 5" key="1">
    <citation type="journal article" date="2013" name="Nat. Genet.">
        <title>The high-quality draft genome of peach (Prunus persica) identifies unique patterns of genetic diversity, domestication and genome evolution.</title>
        <authorList>
            <consortium name="International Peach Genome Initiative"/>
            <person name="Verde I."/>
            <person name="Abbott A.G."/>
            <person name="Scalabrin S."/>
            <person name="Jung S."/>
            <person name="Shu S."/>
            <person name="Marroni F."/>
            <person name="Zhebentyayeva T."/>
            <person name="Dettori M.T."/>
            <person name="Grimwood J."/>
            <person name="Cattonaro F."/>
            <person name="Zuccolo A."/>
            <person name="Rossini L."/>
            <person name="Jenkins J."/>
            <person name="Vendramin E."/>
            <person name="Meisel L.A."/>
            <person name="Decroocq V."/>
            <person name="Sosinski B."/>
            <person name="Prochnik S."/>
            <person name="Mitros T."/>
            <person name="Policriti A."/>
            <person name="Cipriani G."/>
            <person name="Dondini L."/>
            <person name="Ficklin S."/>
            <person name="Goodstein D.M."/>
            <person name="Xuan P."/>
            <person name="Del Fabbro C."/>
            <person name="Aramini V."/>
            <person name="Copetti D."/>
            <person name="Gonzalez S."/>
            <person name="Horner D.S."/>
            <person name="Falchi R."/>
            <person name="Lucas S."/>
            <person name="Mica E."/>
            <person name="Maldonado J."/>
            <person name="Lazzari B."/>
            <person name="Bielenberg D."/>
            <person name="Pirona R."/>
            <person name="Miculan M."/>
            <person name="Barakat A."/>
            <person name="Testolin R."/>
            <person name="Stella A."/>
            <person name="Tartarini S."/>
            <person name="Tonutti P."/>
            <person name="Arus P."/>
            <person name="Orellana A."/>
            <person name="Wells C."/>
            <person name="Main D."/>
            <person name="Vizzotto G."/>
            <person name="Silva H."/>
            <person name="Salamini F."/>
            <person name="Schmutz J."/>
            <person name="Morgante M."/>
            <person name="Rokhsar D.S."/>
        </authorList>
    </citation>
    <scope>NUCLEOTIDE SEQUENCE [LARGE SCALE GENOMIC DNA]</scope>
    <source>
        <strain evidence="5">cv. Nemared</strain>
    </source>
</reference>
<dbReference type="GO" id="GO:0003729">
    <property type="term" value="F:mRNA binding"/>
    <property type="evidence" value="ECO:0007669"/>
    <property type="project" value="UniProtKB-ARBA"/>
</dbReference>
<dbReference type="FunFam" id="1.25.40.10:FF:000361">
    <property type="entry name" value="Pentatricopeptide repeat-containing protein chloroplastic"/>
    <property type="match status" value="1"/>
</dbReference>
<dbReference type="FunFam" id="1.25.40.10:FF:000073">
    <property type="entry name" value="Pentatricopeptide repeat-containing protein chloroplastic"/>
    <property type="match status" value="1"/>
</dbReference>
<sequence length="844" mass="94586">MRNFALHLRHCQKKITKTQALNFSTFACPVLQSQDPCLPIQNLQSRRRALVNLLQLRVSDQPIWYDKRMHAQVVVSGFQDDVFLANLLLHSYAKSDCIVYARKLFDKMPEKNSVTWSSMVSMYTKHGNDEEALVMFSEFCRNSDGKPNEYTLASVIRACTRLGGVDQGAQVHSFVAKTGFDQEVYVGTSLVDFYSKNGDIEEAKLIFEGLKVKSAVTWTIMISGYAKCGRSEVSLKLFNQMRDTDVLPDKYVLSSLLTACSALKFIGGGKQIHAYVLRRGTVMDVSVVNVLVDFYAKCGEVQAGRKLFNTIVVKDLISWTTMIAGYMQNSFNREAVKLFSEMARLGWKLDGFGCSSILTSCASLEALDHGREVHAYAIRVNLVYEDYVKNSLIDMYAKCDSLTNARRVFDSMADHNVVSYNAMIEGYSRQDKMSEALDLFNEMRLRLLHPSLLTFVSLLGVSAALFALELSKQIHGLVTKYGYCLDVFAGSALIDVYSKCSFISDARLVFEEMYEKDIVVWNAMFCGYTQQLESEEALKLYLELQLSRQNPNEFTFAALVSAASNLASIQHGQQFHNQLIKMGLDSDPFVTNALVDMYSNCGSIEEACKIFDSKIWSDVACWNSIISTYAQHGEAEQALIMFDRMMKEQIKPNFITFVGVLSACSHAGLVDDGLRHFESMPQFGIEPGTEHYACIVSLLGRAGKLFEAKEFVMKMPIKPPAIVWRSLLSACTAAGNIELGRYAAEMAILSDPVDSGSYILLSNIYASKGMWADVKRVREKMEYNGVVKETGRSWVEANNEVHTFAAKDRTHRKTGLILSILDSLILQMKGLGYVPDTTTLLIND</sequence>
<dbReference type="InterPro" id="IPR002885">
    <property type="entry name" value="PPR_rpt"/>
</dbReference>
<evidence type="ECO:0000256" key="2">
    <source>
        <dbReference type="ARBA" id="ARBA00061659"/>
    </source>
</evidence>
<comment type="similarity">
    <text evidence="2">Belongs to the PPR family. PCMP-E subfamily.</text>
</comment>
<dbReference type="STRING" id="3760.A0A251NTH5"/>
<dbReference type="InterPro" id="IPR011990">
    <property type="entry name" value="TPR-like_helical_dom_sf"/>
</dbReference>
<keyword evidence="1" id="KW-0677">Repeat</keyword>
<dbReference type="InterPro" id="IPR046960">
    <property type="entry name" value="PPR_At4g14850-like_plant"/>
</dbReference>
<dbReference type="PANTHER" id="PTHR47926:SF527">
    <property type="entry name" value="PENTATRICOPEPTIDE REPEAT-CONTAINING PROTEIN"/>
    <property type="match status" value="1"/>
</dbReference>
<evidence type="ECO:0000313" key="4">
    <source>
        <dbReference type="EMBL" id="ONI02010.1"/>
    </source>
</evidence>
<feature type="repeat" description="PPR" evidence="3">
    <location>
        <begin position="618"/>
        <end position="652"/>
    </location>
</feature>
<dbReference type="EMBL" id="CM007656">
    <property type="protein sequence ID" value="ONI02010.1"/>
    <property type="molecule type" value="Genomic_DNA"/>
</dbReference>
<dbReference type="AlphaFoldDB" id="A0A251NTH5"/>
<keyword evidence="5" id="KW-1185">Reference proteome</keyword>
<feature type="repeat" description="PPR" evidence="3">
    <location>
        <begin position="214"/>
        <end position="248"/>
    </location>
</feature>
<accession>A0A251NTH5</accession>
<feature type="repeat" description="PPR" evidence="3">
    <location>
        <begin position="416"/>
        <end position="450"/>
    </location>
</feature>
<evidence type="ECO:0000256" key="3">
    <source>
        <dbReference type="PROSITE-ProRule" id="PRU00708"/>
    </source>
</evidence>
<protein>
    <recommendedName>
        <fullName evidence="6">Pentacotripeptide-repeat region of PRORP domain-containing protein</fullName>
    </recommendedName>
</protein>
<dbReference type="PANTHER" id="PTHR47926">
    <property type="entry name" value="PENTATRICOPEPTIDE REPEAT-CONTAINING PROTEIN"/>
    <property type="match status" value="1"/>
</dbReference>
<dbReference type="Pfam" id="PF20431">
    <property type="entry name" value="E_motif"/>
    <property type="match status" value="1"/>
</dbReference>
<dbReference type="FunFam" id="1.25.40.10:FF:000353">
    <property type="entry name" value="Pentatricopeptide repeat-containing protein At4g39530"/>
    <property type="match status" value="1"/>
</dbReference>
<evidence type="ECO:0008006" key="6">
    <source>
        <dbReference type="Google" id="ProtNLM"/>
    </source>
</evidence>